<evidence type="ECO:0008006" key="5">
    <source>
        <dbReference type="Google" id="ProtNLM"/>
    </source>
</evidence>
<proteinExistence type="predicted"/>
<evidence type="ECO:0000313" key="4">
    <source>
        <dbReference type="Proteomes" id="UP001153076"/>
    </source>
</evidence>
<reference evidence="3" key="1">
    <citation type="submission" date="2022-04" db="EMBL/GenBank/DDBJ databases">
        <title>Carnegiea gigantea Genome sequencing and assembly v2.</title>
        <authorList>
            <person name="Copetti D."/>
            <person name="Sanderson M.J."/>
            <person name="Burquez A."/>
            <person name="Wojciechowski M.F."/>
        </authorList>
    </citation>
    <scope>NUCLEOTIDE SEQUENCE</scope>
    <source>
        <strain evidence="3">SGP5-SGP5p</strain>
        <tissue evidence="3">Aerial part</tissue>
    </source>
</reference>
<dbReference type="Proteomes" id="UP001153076">
    <property type="component" value="Unassembled WGS sequence"/>
</dbReference>
<evidence type="ECO:0000256" key="2">
    <source>
        <dbReference type="SAM" id="Phobius"/>
    </source>
</evidence>
<name>A0A9Q1KYD4_9CARY</name>
<organism evidence="3 4">
    <name type="scientific">Carnegiea gigantea</name>
    <dbReference type="NCBI Taxonomy" id="171969"/>
    <lineage>
        <taxon>Eukaryota</taxon>
        <taxon>Viridiplantae</taxon>
        <taxon>Streptophyta</taxon>
        <taxon>Embryophyta</taxon>
        <taxon>Tracheophyta</taxon>
        <taxon>Spermatophyta</taxon>
        <taxon>Magnoliopsida</taxon>
        <taxon>eudicotyledons</taxon>
        <taxon>Gunneridae</taxon>
        <taxon>Pentapetalae</taxon>
        <taxon>Caryophyllales</taxon>
        <taxon>Cactineae</taxon>
        <taxon>Cactaceae</taxon>
        <taxon>Cactoideae</taxon>
        <taxon>Echinocereeae</taxon>
        <taxon>Carnegiea</taxon>
    </lineage>
</organism>
<keyword evidence="2" id="KW-0472">Membrane</keyword>
<dbReference type="PANTHER" id="PTHR32175:SF0">
    <property type="entry name" value="SULFOTRANSFERASE"/>
    <property type="match status" value="1"/>
</dbReference>
<keyword evidence="4" id="KW-1185">Reference proteome</keyword>
<evidence type="ECO:0000313" key="3">
    <source>
        <dbReference type="EMBL" id="KAJ8450812.1"/>
    </source>
</evidence>
<dbReference type="EMBL" id="JAKOGI010000012">
    <property type="protein sequence ID" value="KAJ8450812.1"/>
    <property type="molecule type" value="Genomic_DNA"/>
</dbReference>
<dbReference type="AlphaFoldDB" id="A0A9Q1KYD4"/>
<dbReference type="OrthoDB" id="667051at2759"/>
<accession>A0A9Q1KYD4</accession>
<feature type="region of interest" description="Disordered" evidence="1">
    <location>
        <begin position="535"/>
        <end position="554"/>
    </location>
</feature>
<gene>
    <name evidence="3" type="ORF">Cgig2_032437</name>
</gene>
<keyword evidence="2" id="KW-1133">Transmembrane helix</keyword>
<feature type="compositionally biased region" description="Polar residues" evidence="1">
    <location>
        <begin position="501"/>
        <end position="522"/>
    </location>
</feature>
<evidence type="ECO:0000256" key="1">
    <source>
        <dbReference type="SAM" id="MobiDB-lite"/>
    </source>
</evidence>
<feature type="region of interest" description="Disordered" evidence="1">
    <location>
        <begin position="379"/>
        <end position="408"/>
    </location>
</feature>
<dbReference type="Pfam" id="PF07816">
    <property type="entry name" value="DUF1645"/>
    <property type="match status" value="1"/>
</dbReference>
<dbReference type="SUPFAM" id="SSF52540">
    <property type="entry name" value="P-loop containing nucleoside triphosphate hydrolases"/>
    <property type="match status" value="1"/>
</dbReference>
<feature type="region of interest" description="Disordered" evidence="1">
    <location>
        <begin position="427"/>
        <end position="522"/>
    </location>
</feature>
<dbReference type="InterPro" id="IPR027417">
    <property type="entry name" value="P-loop_NTPase"/>
</dbReference>
<feature type="compositionally biased region" description="Polar residues" evidence="1">
    <location>
        <begin position="477"/>
        <end position="486"/>
    </location>
</feature>
<dbReference type="Gene3D" id="3.40.50.300">
    <property type="entry name" value="P-loop containing nucleotide triphosphate hydrolases"/>
    <property type="match status" value="1"/>
</dbReference>
<comment type="caution">
    <text evidence="3">The sequence shown here is derived from an EMBL/GenBank/DDBJ whole genome shotgun (WGS) entry which is preliminary data.</text>
</comment>
<sequence length="672" mass="75264">MPEYSAFSADKDIPEPKRSPLLLRFVVLVCAMLCGIYICFIGLKQAGFGSATFFMSFHVTEKPCPKPEIEEWEVPYVHYPKPIIYNRGECACNPVRYFAILSTQRSGSGWFETLLNSHVNVSSNGEIFSVKVRRANASTMLETLDKLYNLDWFSSASKNECTAAVGLKWMLNQAEILASYRPVINSSNLIRELKQVQKTMNRALECFNSTRHIVLYYEDVLKNRTKLLDVQDFLRLPRMNLTSRQVKIHKGVLSEQVANWDDVQKTLNGTEFENFLHDDYRLERSRRKQMEAKVVAPSPPPPLDMSRNWNNSNCSTPYISAPSSRQRPVNLFFCSAPTSPRSSSSFFAGVDRDHVSLLSDKGPPFPSAVVPFDWEFKPGVPKSSTDTDNNDVDEDDDGDNDFEFDFSGHLDGMVRPSLSSADELFERGKIRPLKPPPVMISGDSPRSSKSPMSKFREALSPKQRKKNLNKDPFEAALQSTRKSQLEIQLAPKPRFDDQNRGRSQNPANPRTNSRSKGMSRSLSPLRVSEFALLHQDPSQSSSSNPTLNGSSSKSGKRWRLKDFLLFRSASDGRAAITGSGKDPLKKYFLMGTKKGQGDEGSFRSTTSSTAEGSVSRRRGRLSAHELHYAANRAVSEEMKKKTPLPYKHGGLLGCLGFNPALQKAFGAFAPSS</sequence>
<keyword evidence="2" id="KW-0812">Transmembrane</keyword>
<dbReference type="InterPro" id="IPR052796">
    <property type="entry name" value="Nod_factor_sulfotransferase"/>
</dbReference>
<feature type="compositionally biased region" description="Low complexity" evidence="1">
    <location>
        <begin position="538"/>
        <end position="553"/>
    </location>
</feature>
<protein>
    <recommendedName>
        <fullName evidence="5">Sulfotransferase</fullName>
    </recommendedName>
</protein>
<dbReference type="PANTHER" id="PTHR32175">
    <property type="entry name" value="PROTEIN, PUTATIVE, EXPRESSED-RELATED"/>
    <property type="match status" value="1"/>
</dbReference>
<feature type="compositionally biased region" description="Acidic residues" evidence="1">
    <location>
        <begin position="388"/>
        <end position="404"/>
    </location>
</feature>
<dbReference type="InterPro" id="IPR012442">
    <property type="entry name" value="DUF1645_plant"/>
</dbReference>
<feature type="transmembrane region" description="Helical" evidence="2">
    <location>
        <begin position="21"/>
        <end position="43"/>
    </location>
</feature>